<evidence type="ECO:0000313" key="2">
    <source>
        <dbReference type="EMBL" id="SKA73763.1"/>
    </source>
</evidence>
<keyword evidence="1" id="KW-0732">Signal</keyword>
<dbReference type="NCBIfam" id="TIGR02122">
    <property type="entry name" value="TRAP_TAXI"/>
    <property type="match status" value="1"/>
</dbReference>
<dbReference type="PANTHER" id="PTHR42941:SF1">
    <property type="entry name" value="SLL1037 PROTEIN"/>
    <property type="match status" value="1"/>
</dbReference>
<dbReference type="STRING" id="1121442.SAMN02745702_01913"/>
<proteinExistence type="predicted"/>
<feature type="signal peptide" evidence="1">
    <location>
        <begin position="1"/>
        <end position="22"/>
    </location>
</feature>
<dbReference type="Pfam" id="PF16868">
    <property type="entry name" value="NMT1_3"/>
    <property type="match status" value="1"/>
</dbReference>
<feature type="chain" id="PRO_5012775275" description="TRAP transporter solute receptor, TAXI family" evidence="1">
    <location>
        <begin position="23"/>
        <end position="325"/>
    </location>
</feature>
<organism evidence="2 3">
    <name type="scientific">Desulfobaculum bizertense DSM 18034</name>
    <dbReference type="NCBI Taxonomy" id="1121442"/>
    <lineage>
        <taxon>Bacteria</taxon>
        <taxon>Pseudomonadati</taxon>
        <taxon>Thermodesulfobacteriota</taxon>
        <taxon>Desulfovibrionia</taxon>
        <taxon>Desulfovibrionales</taxon>
        <taxon>Desulfovibrionaceae</taxon>
        <taxon>Desulfobaculum</taxon>
    </lineage>
</organism>
<dbReference type="Gene3D" id="3.40.190.10">
    <property type="entry name" value="Periplasmic binding protein-like II"/>
    <property type="match status" value="2"/>
</dbReference>
<dbReference type="Proteomes" id="UP000189733">
    <property type="component" value="Unassembled WGS sequence"/>
</dbReference>
<protein>
    <recommendedName>
        <fullName evidence="4">TRAP transporter solute receptor, TAXI family</fullName>
    </recommendedName>
</protein>
<accession>A0A1T4W920</accession>
<keyword evidence="3" id="KW-1185">Reference proteome</keyword>
<evidence type="ECO:0008006" key="4">
    <source>
        <dbReference type="Google" id="ProtNLM"/>
    </source>
</evidence>
<dbReference type="PANTHER" id="PTHR42941">
    <property type="entry name" value="SLL1037 PROTEIN"/>
    <property type="match status" value="1"/>
</dbReference>
<dbReference type="EMBL" id="FUYA01000005">
    <property type="protein sequence ID" value="SKA73763.1"/>
    <property type="molecule type" value="Genomic_DNA"/>
</dbReference>
<name>A0A1T4W920_9BACT</name>
<gene>
    <name evidence="2" type="ORF">SAMN02745702_01913</name>
</gene>
<dbReference type="RefSeq" id="WP_078685186.1">
    <property type="nucleotide sequence ID" value="NZ_FUYA01000005.1"/>
</dbReference>
<dbReference type="OrthoDB" id="9780180at2"/>
<dbReference type="SUPFAM" id="SSF53850">
    <property type="entry name" value="Periplasmic binding protein-like II"/>
    <property type="match status" value="1"/>
</dbReference>
<dbReference type="CDD" id="cd13568">
    <property type="entry name" value="PBP2_TAXI_TRAP_like_3"/>
    <property type="match status" value="1"/>
</dbReference>
<sequence>MRKWFMLACAFALAFVVTGVQAPEAQAKTQFVTIGTGGLTGVYYPTGGAIARMVNRKRAEYGIRCTVESTGGSIFNANAISSGDLEFGIVQSDLQYLAINGKGDWAKRGPQKKLRAVFALHPETVTIVAADDANINGPEDLKGKTVNIGNPGSGQRTNAMDLFDILGITLDDLNAQGVKPAEAPSLLQDGRIDAFFYTVGHPSGAIKEATAGKRKVHIVPVTGIDELYKKYPYYAPSVVPKAFYPNSSNTEDVKGFGVKATLMTSSDVSDDVVYAITKEVFENFEEFKKLHPAYQVMTKEGMLQGLTAPIHPGALKYYKEAGLMK</sequence>
<dbReference type="InterPro" id="IPR011852">
    <property type="entry name" value="TRAP_TAXI"/>
</dbReference>
<dbReference type="AlphaFoldDB" id="A0A1T4W920"/>
<evidence type="ECO:0000313" key="3">
    <source>
        <dbReference type="Proteomes" id="UP000189733"/>
    </source>
</evidence>
<reference evidence="2 3" key="1">
    <citation type="submission" date="2017-02" db="EMBL/GenBank/DDBJ databases">
        <authorList>
            <person name="Peterson S.W."/>
        </authorList>
    </citation>
    <scope>NUCLEOTIDE SEQUENCE [LARGE SCALE GENOMIC DNA]</scope>
    <source>
        <strain evidence="2 3">DSM 18034</strain>
    </source>
</reference>
<evidence type="ECO:0000256" key="1">
    <source>
        <dbReference type="SAM" id="SignalP"/>
    </source>
</evidence>